<keyword evidence="1" id="KW-0001">2Fe-2S</keyword>
<dbReference type="InterPro" id="IPR000551">
    <property type="entry name" value="MerR-type_HTH_dom"/>
</dbReference>
<dbReference type="InterPro" id="IPR009061">
    <property type="entry name" value="DNA-bd_dom_put_sf"/>
</dbReference>
<dbReference type="PANTHER" id="PTHR30204:SF0">
    <property type="entry name" value="REDOX-SENSITIVE TRANSCRIPTIONAL ACTIVATOR SOXR"/>
    <property type="match status" value="1"/>
</dbReference>
<keyword evidence="8" id="KW-1185">Reference proteome</keyword>
<dbReference type="InterPro" id="IPR010211">
    <property type="entry name" value="Redox-sen_tscrpt-act_SoxR"/>
</dbReference>
<accession>A0A6P2J588</accession>
<dbReference type="NCBIfam" id="TIGR01950">
    <property type="entry name" value="SoxR"/>
    <property type="match status" value="1"/>
</dbReference>
<evidence type="ECO:0000259" key="6">
    <source>
        <dbReference type="PROSITE" id="PS50937"/>
    </source>
</evidence>
<dbReference type="RefSeq" id="WP_031399187.1">
    <property type="nucleotide sequence ID" value="NZ_CABVQD010000003.1"/>
</dbReference>
<dbReference type="SUPFAM" id="SSF46955">
    <property type="entry name" value="Putative DNA-binding domain"/>
    <property type="match status" value="1"/>
</dbReference>
<evidence type="ECO:0000256" key="5">
    <source>
        <dbReference type="SAM" id="MobiDB-lite"/>
    </source>
</evidence>
<organism evidence="7 8">
    <name type="scientific">Burkholderia paludis</name>
    <dbReference type="NCBI Taxonomy" id="1506587"/>
    <lineage>
        <taxon>Bacteria</taxon>
        <taxon>Pseudomonadati</taxon>
        <taxon>Pseudomonadota</taxon>
        <taxon>Betaproteobacteria</taxon>
        <taxon>Burkholderiales</taxon>
        <taxon>Burkholderiaceae</taxon>
        <taxon>Burkholderia</taxon>
        <taxon>Burkholderia cepacia complex</taxon>
    </lineage>
</organism>
<dbReference type="GO" id="GO:0003677">
    <property type="term" value="F:DNA binding"/>
    <property type="evidence" value="ECO:0007669"/>
    <property type="project" value="UniProtKB-KW"/>
</dbReference>
<proteinExistence type="predicted"/>
<dbReference type="SMART" id="SM00422">
    <property type="entry name" value="HTH_MERR"/>
    <property type="match status" value="1"/>
</dbReference>
<sequence>MGIQETPQWPLMSIREVAARSGVPASTLRFYETRGLIKSHRNGSSHRHYSRAVLRLIAFIVFAQKIGYTLDEIAEQLVSLPEDTAPCNKDWQRLSRGWKQRVASRIEELQRLYINLDECIGCGCLSLKRCKLTNPDDRAGRNGPGARRWLGDAPPTDLDT</sequence>
<dbReference type="GO" id="GO:0003700">
    <property type="term" value="F:DNA-binding transcription factor activity"/>
    <property type="evidence" value="ECO:0007669"/>
    <property type="project" value="InterPro"/>
</dbReference>
<keyword evidence="2" id="KW-0408">Iron</keyword>
<feature type="region of interest" description="Disordered" evidence="5">
    <location>
        <begin position="136"/>
        <end position="160"/>
    </location>
</feature>
<dbReference type="PANTHER" id="PTHR30204">
    <property type="entry name" value="REDOX-CYCLING DRUG-SENSING TRANSCRIPTIONAL ACTIVATOR SOXR"/>
    <property type="match status" value="1"/>
</dbReference>
<dbReference type="AlphaFoldDB" id="A0A6P2J588"/>
<dbReference type="Pfam" id="PF13411">
    <property type="entry name" value="MerR_1"/>
    <property type="match status" value="1"/>
</dbReference>
<dbReference type="Gene3D" id="1.10.1660.10">
    <property type="match status" value="1"/>
</dbReference>
<dbReference type="EMBL" id="CABVQD010000003">
    <property type="protein sequence ID" value="VWB37529.1"/>
    <property type="molecule type" value="Genomic_DNA"/>
</dbReference>
<protein>
    <submittedName>
        <fullName evidence="7">MerR family transcriptional regulator</fullName>
    </submittedName>
</protein>
<reference evidence="7 8" key="1">
    <citation type="submission" date="2019-09" db="EMBL/GenBank/DDBJ databases">
        <authorList>
            <person name="Depoorter E."/>
        </authorList>
    </citation>
    <scope>NUCLEOTIDE SEQUENCE [LARGE SCALE GENOMIC DNA]</scope>
    <source>
        <strain evidence="7">LMG 30113</strain>
    </source>
</reference>
<dbReference type="Proteomes" id="UP000494330">
    <property type="component" value="Unassembled WGS sequence"/>
</dbReference>
<dbReference type="CDD" id="cd01110">
    <property type="entry name" value="HTH_SoxR"/>
    <property type="match status" value="1"/>
</dbReference>
<keyword evidence="1" id="KW-0479">Metal-binding</keyword>
<evidence type="ECO:0000313" key="8">
    <source>
        <dbReference type="Proteomes" id="UP000494330"/>
    </source>
</evidence>
<evidence type="ECO:0000256" key="4">
    <source>
        <dbReference type="ARBA" id="ARBA00023125"/>
    </source>
</evidence>
<dbReference type="PROSITE" id="PS50937">
    <property type="entry name" value="HTH_MERR_2"/>
    <property type="match status" value="1"/>
</dbReference>
<dbReference type="InterPro" id="IPR047057">
    <property type="entry name" value="MerR_fam"/>
</dbReference>
<feature type="domain" description="HTH merR-type" evidence="6">
    <location>
        <begin position="11"/>
        <end position="79"/>
    </location>
</feature>
<evidence type="ECO:0000256" key="1">
    <source>
        <dbReference type="ARBA" id="ARBA00022714"/>
    </source>
</evidence>
<evidence type="ECO:0000256" key="2">
    <source>
        <dbReference type="ARBA" id="ARBA00023004"/>
    </source>
</evidence>
<evidence type="ECO:0000256" key="3">
    <source>
        <dbReference type="ARBA" id="ARBA00023014"/>
    </source>
</evidence>
<evidence type="ECO:0000313" key="7">
    <source>
        <dbReference type="EMBL" id="VWB37529.1"/>
    </source>
</evidence>
<dbReference type="GO" id="GO:0051537">
    <property type="term" value="F:2 iron, 2 sulfur cluster binding"/>
    <property type="evidence" value="ECO:0007669"/>
    <property type="project" value="UniProtKB-KW"/>
</dbReference>
<keyword evidence="4" id="KW-0238">DNA-binding</keyword>
<gene>
    <name evidence="7" type="ORF">BPA30113_01521</name>
</gene>
<dbReference type="GO" id="GO:0006979">
    <property type="term" value="P:response to oxidative stress"/>
    <property type="evidence" value="ECO:0007669"/>
    <property type="project" value="InterPro"/>
</dbReference>
<dbReference type="PRINTS" id="PR00040">
    <property type="entry name" value="HTHMERR"/>
</dbReference>
<name>A0A6P2J588_9BURK</name>
<keyword evidence="3" id="KW-0411">Iron-sulfur</keyword>